<dbReference type="InterPro" id="IPR011010">
    <property type="entry name" value="DNA_brk_join_enz"/>
</dbReference>
<dbReference type="InterPro" id="IPR050090">
    <property type="entry name" value="Tyrosine_recombinase_XerCD"/>
</dbReference>
<comment type="similarity">
    <text evidence="1">Belongs to the 'phage' integrase family.</text>
</comment>
<evidence type="ECO:0000256" key="2">
    <source>
        <dbReference type="ARBA" id="ARBA00023125"/>
    </source>
</evidence>
<sequence length="343" mass="37979">MTDMLPVPAATAAGRVVPTAPGVPRDRNPYWVYIDSLESAHSRRNMRASLDRLARIIAGRDPDDPATDGITGDGIHWHLFDYAHTMRIRARLQELHWSPAYINLHLVALRRVLQEAWRLGIMPADAYQRATDIKNVKATRLPTGEHVPDEALAAALDICDANDTPAGKRDAALLAVLYSTGCRRAEVAGMNLADYNSAERSLRVIGKRNKERKVYLESGAVARMEAWLAVRGKKPGPLFIGFYRGGHRARLAKGRFLHLSGQAVADILTRRLKQAGASRKTPHDLRRTFIGNLLDAGVDLATAQALAGHDSPVTTAAYDRRPERTRQEAVDRLRLPDPKPLRP</sequence>
<dbReference type="InterPro" id="IPR013762">
    <property type="entry name" value="Integrase-like_cat_sf"/>
</dbReference>
<dbReference type="GO" id="GO:0006310">
    <property type="term" value="P:DNA recombination"/>
    <property type="evidence" value="ECO:0007669"/>
    <property type="project" value="UniProtKB-KW"/>
</dbReference>
<dbReference type="Proteomes" id="UP000198923">
    <property type="component" value="Unassembled WGS sequence"/>
</dbReference>
<evidence type="ECO:0000313" key="6">
    <source>
        <dbReference type="EMBL" id="SDH66713.1"/>
    </source>
</evidence>
<dbReference type="PANTHER" id="PTHR30349:SF41">
    <property type="entry name" value="INTEGRASE_RECOMBINASE PROTEIN MJ0367-RELATED"/>
    <property type="match status" value="1"/>
</dbReference>
<dbReference type="InterPro" id="IPR002104">
    <property type="entry name" value="Integrase_catalytic"/>
</dbReference>
<dbReference type="Pfam" id="PF00589">
    <property type="entry name" value="Phage_integrase"/>
    <property type="match status" value="1"/>
</dbReference>
<accession>A0A1G8E9Y3</accession>
<proteinExistence type="inferred from homology"/>
<name>A0A1G8E9Y3_9ACTN</name>
<evidence type="ECO:0000256" key="3">
    <source>
        <dbReference type="ARBA" id="ARBA00023172"/>
    </source>
</evidence>
<feature type="region of interest" description="Disordered" evidence="4">
    <location>
        <begin position="319"/>
        <end position="343"/>
    </location>
</feature>
<dbReference type="GO" id="GO:0003677">
    <property type="term" value="F:DNA binding"/>
    <property type="evidence" value="ECO:0007669"/>
    <property type="project" value="UniProtKB-KW"/>
</dbReference>
<evidence type="ECO:0000256" key="4">
    <source>
        <dbReference type="SAM" id="MobiDB-lite"/>
    </source>
</evidence>
<dbReference type="Gene3D" id="1.10.443.10">
    <property type="entry name" value="Intergrase catalytic core"/>
    <property type="match status" value="1"/>
</dbReference>
<dbReference type="STRING" id="504805.SAMN05421505_1205"/>
<organism evidence="6 7">
    <name type="scientific">Sinosporangium album</name>
    <dbReference type="NCBI Taxonomy" id="504805"/>
    <lineage>
        <taxon>Bacteria</taxon>
        <taxon>Bacillati</taxon>
        <taxon>Actinomycetota</taxon>
        <taxon>Actinomycetes</taxon>
        <taxon>Streptosporangiales</taxon>
        <taxon>Streptosporangiaceae</taxon>
        <taxon>Sinosporangium</taxon>
    </lineage>
</organism>
<feature type="domain" description="Tyr recombinase" evidence="5">
    <location>
        <begin position="140"/>
        <end position="332"/>
    </location>
</feature>
<dbReference type="GO" id="GO:0015074">
    <property type="term" value="P:DNA integration"/>
    <property type="evidence" value="ECO:0007669"/>
    <property type="project" value="InterPro"/>
</dbReference>
<dbReference type="EMBL" id="FNCN01000020">
    <property type="protein sequence ID" value="SDH66713.1"/>
    <property type="molecule type" value="Genomic_DNA"/>
</dbReference>
<reference evidence="6 7" key="1">
    <citation type="submission" date="2016-10" db="EMBL/GenBank/DDBJ databases">
        <authorList>
            <person name="de Groot N.N."/>
        </authorList>
    </citation>
    <scope>NUCLEOTIDE SEQUENCE [LARGE SCALE GENOMIC DNA]</scope>
    <source>
        <strain evidence="6 7">CPCC 201354</strain>
    </source>
</reference>
<dbReference type="SUPFAM" id="SSF56349">
    <property type="entry name" value="DNA breaking-rejoining enzymes"/>
    <property type="match status" value="1"/>
</dbReference>
<dbReference type="PANTHER" id="PTHR30349">
    <property type="entry name" value="PHAGE INTEGRASE-RELATED"/>
    <property type="match status" value="1"/>
</dbReference>
<keyword evidence="3" id="KW-0233">DNA recombination</keyword>
<protein>
    <submittedName>
        <fullName evidence="6">Site-specific recombinase XerD</fullName>
    </submittedName>
</protein>
<keyword evidence="7" id="KW-1185">Reference proteome</keyword>
<dbReference type="PROSITE" id="PS51898">
    <property type="entry name" value="TYR_RECOMBINASE"/>
    <property type="match status" value="1"/>
</dbReference>
<dbReference type="RefSeq" id="WP_245691218.1">
    <property type="nucleotide sequence ID" value="NZ_FNCN01000020.1"/>
</dbReference>
<dbReference type="AlphaFoldDB" id="A0A1G8E9Y3"/>
<evidence type="ECO:0000313" key="7">
    <source>
        <dbReference type="Proteomes" id="UP000198923"/>
    </source>
</evidence>
<evidence type="ECO:0000256" key="1">
    <source>
        <dbReference type="ARBA" id="ARBA00008857"/>
    </source>
</evidence>
<keyword evidence="2" id="KW-0238">DNA-binding</keyword>
<gene>
    <name evidence="6" type="ORF">SAMN05421505_1205</name>
</gene>
<evidence type="ECO:0000259" key="5">
    <source>
        <dbReference type="PROSITE" id="PS51898"/>
    </source>
</evidence>